<keyword evidence="8 10" id="KW-0460">Magnesium</keyword>
<dbReference type="EC" id="2.7.7.24" evidence="3 10"/>
<dbReference type="GO" id="GO:0046872">
    <property type="term" value="F:metal ion binding"/>
    <property type="evidence" value="ECO:0007669"/>
    <property type="project" value="UniProtKB-KW"/>
</dbReference>
<protein>
    <recommendedName>
        <fullName evidence="4 10">Glucose-1-phosphate thymidylyltransferase</fullName>
        <ecNumber evidence="3 10">2.7.7.24</ecNumber>
    </recommendedName>
</protein>
<dbReference type="NCBIfam" id="TIGR01207">
    <property type="entry name" value="rmlA"/>
    <property type="match status" value="1"/>
</dbReference>
<evidence type="ECO:0000259" key="11">
    <source>
        <dbReference type="Pfam" id="PF00483"/>
    </source>
</evidence>
<evidence type="ECO:0000256" key="4">
    <source>
        <dbReference type="ARBA" id="ARBA00017654"/>
    </source>
</evidence>
<evidence type="ECO:0000256" key="6">
    <source>
        <dbReference type="ARBA" id="ARBA00022695"/>
    </source>
</evidence>
<dbReference type="AlphaFoldDB" id="A0A7C4L3J7"/>
<comment type="cofactor">
    <cofactor evidence="1">
        <name>Mg(2+)</name>
        <dbReference type="ChEBI" id="CHEBI:18420"/>
    </cofactor>
</comment>
<dbReference type="PANTHER" id="PTHR43532:SF1">
    <property type="entry name" value="GLUCOSE-1-PHOSPHATE THYMIDYLYLTRANSFERASE 1"/>
    <property type="match status" value="1"/>
</dbReference>
<gene>
    <name evidence="12" type="primary">rfbA</name>
    <name evidence="12" type="ORF">ENT17_13035</name>
</gene>
<evidence type="ECO:0000256" key="5">
    <source>
        <dbReference type="ARBA" id="ARBA00022679"/>
    </source>
</evidence>
<dbReference type="InterPro" id="IPR005835">
    <property type="entry name" value="NTP_transferase_dom"/>
</dbReference>
<comment type="function">
    <text evidence="10">Catalyzes the formation of dTDP-glucose, from dTTP and glucose 1-phosphate, as well as its pyrophosphorolysis.</text>
</comment>
<dbReference type="SUPFAM" id="SSF53448">
    <property type="entry name" value="Nucleotide-diphospho-sugar transferases"/>
    <property type="match status" value="1"/>
</dbReference>
<dbReference type="CDD" id="cd02538">
    <property type="entry name" value="G1P_TT_short"/>
    <property type="match status" value="1"/>
</dbReference>
<keyword evidence="7 10" id="KW-0479">Metal-binding</keyword>
<evidence type="ECO:0000256" key="9">
    <source>
        <dbReference type="ARBA" id="ARBA00049336"/>
    </source>
</evidence>
<evidence type="ECO:0000256" key="10">
    <source>
        <dbReference type="RuleBase" id="RU003706"/>
    </source>
</evidence>
<comment type="caution">
    <text evidence="12">The sequence shown here is derived from an EMBL/GenBank/DDBJ whole genome shotgun (WGS) entry which is preliminary data.</text>
</comment>
<evidence type="ECO:0000313" key="12">
    <source>
        <dbReference type="EMBL" id="HGS88521.1"/>
    </source>
</evidence>
<feature type="domain" description="Nucleotidyl transferase" evidence="11">
    <location>
        <begin position="2"/>
        <end position="241"/>
    </location>
</feature>
<evidence type="ECO:0000256" key="7">
    <source>
        <dbReference type="ARBA" id="ARBA00022723"/>
    </source>
</evidence>
<evidence type="ECO:0000256" key="2">
    <source>
        <dbReference type="ARBA" id="ARBA00010480"/>
    </source>
</evidence>
<evidence type="ECO:0000256" key="3">
    <source>
        <dbReference type="ARBA" id="ARBA00012461"/>
    </source>
</evidence>
<dbReference type="GO" id="GO:0008879">
    <property type="term" value="F:glucose-1-phosphate thymidylyltransferase activity"/>
    <property type="evidence" value="ECO:0007669"/>
    <property type="project" value="UniProtKB-EC"/>
</dbReference>
<accession>A0A7C4L3J7</accession>
<organism evidence="12">
    <name type="scientific">Bellilinea caldifistulae</name>
    <dbReference type="NCBI Taxonomy" id="360411"/>
    <lineage>
        <taxon>Bacteria</taxon>
        <taxon>Bacillati</taxon>
        <taxon>Chloroflexota</taxon>
        <taxon>Anaerolineae</taxon>
        <taxon>Anaerolineales</taxon>
        <taxon>Anaerolineaceae</taxon>
        <taxon>Bellilinea</taxon>
    </lineage>
</organism>
<dbReference type="InterPro" id="IPR005907">
    <property type="entry name" value="G1P_thy_trans_s"/>
</dbReference>
<evidence type="ECO:0000256" key="8">
    <source>
        <dbReference type="ARBA" id="ARBA00022842"/>
    </source>
</evidence>
<dbReference type="EMBL" id="DSXR01000128">
    <property type="protein sequence ID" value="HGS88521.1"/>
    <property type="molecule type" value="Genomic_DNA"/>
</dbReference>
<dbReference type="FunFam" id="3.90.550.10:FF:000023">
    <property type="entry name" value="Glucose-1-phosphate thymidylyltransferase"/>
    <property type="match status" value="1"/>
</dbReference>
<proteinExistence type="inferred from homology"/>
<comment type="catalytic activity">
    <reaction evidence="9 10">
        <text>dTTP + alpha-D-glucose 1-phosphate + H(+) = dTDP-alpha-D-glucose + diphosphate</text>
        <dbReference type="Rhea" id="RHEA:15225"/>
        <dbReference type="ChEBI" id="CHEBI:15378"/>
        <dbReference type="ChEBI" id="CHEBI:33019"/>
        <dbReference type="ChEBI" id="CHEBI:37568"/>
        <dbReference type="ChEBI" id="CHEBI:57477"/>
        <dbReference type="ChEBI" id="CHEBI:58601"/>
        <dbReference type="EC" id="2.7.7.24"/>
    </reaction>
</comment>
<keyword evidence="6 10" id="KW-0548">Nucleotidyltransferase</keyword>
<keyword evidence="5 10" id="KW-0808">Transferase</keyword>
<sequence length="290" mass="32417">MKGIILAGGKGTRLHPLTIVTSKQLLPVYDKPMVYYPLSMLMLAGIREVLVISTPEDLPSFRRLLRDGDQWGMKFSYAEQDQPRGLADAFRVGRDFVGSDSVCLILGDNIFFGHGLPAVLRSMAARVSNGGGAAIFAYPVQDPWRYGVIEFDADGKALSLEEKPAKPRSNYAVPGMYFYDNQVIRIAAELKPSPRGELEITDVNLTYMQMGQLYVQELGRGVAWLDAGTHESLLQAAAFIQTVEERQGMMISSPEEIAYRMGFIDREQLRRLLDELGNSTYRSRLETLLK</sequence>
<dbReference type="InterPro" id="IPR029044">
    <property type="entry name" value="Nucleotide-diphossugar_trans"/>
</dbReference>
<name>A0A7C4L3J7_9CHLR</name>
<dbReference type="Pfam" id="PF00483">
    <property type="entry name" value="NTP_transferase"/>
    <property type="match status" value="1"/>
</dbReference>
<comment type="similarity">
    <text evidence="2 10">Belongs to the glucose-1-phosphate thymidylyltransferase family.</text>
</comment>
<reference evidence="12" key="1">
    <citation type="journal article" date="2020" name="mSystems">
        <title>Genome- and Community-Level Interaction Insights into Carbon Utilization and Element Cycling Functions of Hydrothermarchaeota in Hydrothermal Sediment.</title>
        <authorList>
            <person name="Zhou Z."/>
            <person name="Liu Y."/>
            <person name="Xu W."/>
            <person name="Pan J."/>
            <person name="Luo Z.H."/>
            <person name="Li M."/>
        </authorList>
    </citation>
    <scope>NUCLEOTIDE SEQUENCE [LARGE SCALE GENOMIC DNA]</scope>
    <source>
        <strain evidence="12">SpSt-556</strain>
    </source>
</reference>
<dbReference type="Gene3D" id="3.90.550.10">
    <property type="entry name" value="Spore Coat Polysaccharide Biosynthesis Protein SpsA, Chain A"/>
    <property type="match status" value="1"/>
</dbReference>
<dbReference type="PANTHER" id="PTHR43532">
    <property type="entry name" value="GLUCOSE-1-PHOSPHATE THYMIDYLYLTRANSFERASE"/>
    <property type="match status" value="1"/>
</dbReference>
<evidence type="ECO:0000256" key="1">
    <source>
        <dbReference type="ARBA" id="ARBA00001946"/>
    </source>
</evidence>